<dbReference type="Pfam" id="PF02807">
    <property type="entry name" value="ATP-gua_PtransN"/>
    <property type="match status" value="1"/>
</dbReference>
<dbReference type="FunFam" id="1.10.135.10:FF:000003">
    <property type="entry name" value="Three-domain arginine kinase"/>
    <property type="match status" value="1"/>
</dbReference>
<protein>
    <recommendedName>
        <fullName evidence="2">arginine kinase</fullName>
        <ecNumber evidence="2">2.7.3.3</ecNumber>
    </recommendedName>
</protein>
<dbReference type="WBParaSite" id="PDA_v2.g26609.t1">
    <property type="protein sequence ID" value="PDA_v2.g26609.t1"/>
    <property type="gene ID" value="PDA_v2.g26609"/>
</dbReference>
<dbReference type="InterPro" id="IPR022413">
    <property type="entry name" value="ATP-guanido_PTrfase_N"/>
</dbReference>
<comment type="similarity">
    <text evidence="1 7">Belongs to the ATP:guanido phosphotransferase family.</text>
</comment>
<dbReference type="CDD" id="cd07932">
    <property type="entry name" value="arginine_kinase_like"/>
    <property type="match status" value="1"/>
</dbReference>
<dbReference type="Gene3D" id="1.10.135.10">
    <property type="entry name" value="ATP:guanido phosphotransferase, N-terminal domain"/>
    <property type="match status" value="1"/>
</dbReference>
<dbReference type="PROSITE" id="PS51510">
    <property type="entry name" value="PHOSPHAGEN_KINASE_C"/>
    <property type="match status" value="1"/>
</dbReference>
<dbReference type="AlphaFoldDB" id="A0A914Q5I9"/>
<keyword evidence="3 8" id="KW-0808">Transferase</keyword>
<dbReference type="SUPFAM" id="SSF55931">
    <property type="entry name" value="Glutamine synthetase/guanido kinase"/>
    <property type="match status" value="1"/>
</dbReference>
<feature type="domain" description="Phosphagen kinase N-terminal" evidence="9">
    <location>
        <begin position="53"/>
        <end position="135"/>
    </location>
</feature>
<sequence>MALLHKRLVVGGLTGLIGVAGGYYIQDKFHFQAYAKEKTKEKACKKNDASCVKEIEEAYKTLQDPKCNSLLKKHLTQSVVDQLKNKKTKLGATLMDVIRSGVHNLDAGVGVYAPDSESYKVFAALFDPIIQEYHGFGPNDKQPDVDLGEGRTKELTPLDPEGKYIVSTRIRCGRSLNGFPFNPLLTNENYVAMQEKVKNVLAQVKDAVLAQVKDADLKGTYYPLQGMVKEVQNKLIADHFLFKEGDRHLQHANACRFWPVGRGIFHNNDKTFLIWVNEEDHLRLISMEQGSDVGKCLDRLIRGVKNIEKNVPFARDPHLGYLTFCPTNLGSTVRASVHIKLPKVSARKDFKEITDKLKLQVRGIHGEHSDSEGGVMDISNKQRLGLSEYQAVRQMYDGIKELIKMEKESK</sequence>
<feature type="binding site" evidence="8">
    <location>
        <begin position="362"/>
        <end position="367"/>
    </location>
    <ligand>
        <name>ATP</name>
        <dbReference type="ChEBI" id="CHEBI:30616"/>
    </ligand>
</feature>
<dbReference type="InterPro" id="IPR000749">
    <property type="entry name" value="ATP-guanido_PTrfase"/>
</dbReference>
<evidence type="ECO:0000259" key="9">
    <source>
        <dbReference type="PROSITE" id="PS51509"/>
    </source>
</evidence>
<evidence type="ECO:0000256" key="4">
    <source>
        <dbReference type="ARBA" id="ARBA00022741"/>
    </source>
</evidence>
<accession>A0A914Q5I9</accession>
<keyword evidence="11" id="KW-1185">Reference proteome</keyword>
<evidence type="ECO:0000256" key="6">
    <source>
        <dbReference type="ARBA" id="ARBA00022840"/>
    </source>
</evidence>
<dbReference type="FunFam" id="3.30.590.10:FF:000006">
    <property type="entry name" value="Arginine kinase 1"/>
    <property type="match status" value="1"/>
</dbReference>
<dbReference type="GO" id="GO:0005615">
    <property type="term" value="C:extracellular space"/>
    <property type="evidence" value="ECO:0007669"/>
    <property type="project" value="TreeGrafter"/>
</dbReference>
<dbReference type="InterPro" id="IPR014746">
    <property type="entry name" value="Gln_synth/guanido_kin_cat_dom"/>
</dbReference>
<feature type="binding site" evidence="8">
    <location>
        <begin position="334"/>
        <end position="338"/>
    </location>
    <ligand>
        <name>ATP</name>
        <dbReference type="ChEBI" id="CHEBI:30616"/>
    </ligand>
</feature>
<organism evidence="11 12">
    <name type="scientific">Panagrolaimus davidi</name>
    <dbReference type="NCBI Taxonomy" id="227884"/>
    <lineage>
        <taxon>Eukaryota</taxon>
        <taxon>Metazoa</taxon>
        <taxon>Ecdysozoa</taxon>
        <taxon>Nematoda</taxon>
        <taxon>Chromadorea</taxon>
        <taxon>Rhabditida</taxon>
        <taxon>Tylenchina</taxon>
        <taxon>Panagrolaimomorpha</taxon>
        <taxon>Panagrolaimoidea</taxon>
        <taxon>Panagrolaimidae</taxon>
        <taxon>Panagrolaimus</taxon>
    </lineage>
</organism>
<evidence type="ECO:0000256" key="7">
    <source>
        <dbReference type="PROSITE-ProRule" id="PRU00842"/>
    </source>
</evidence>
<evidence type="ECO:0000256" key="1">
    <source>
        <dbReference type="ARBA" id="ARBA00006798"/>
    </source>
</evidence>
<dbReference type="InterPro" id="IPR022414">
    <property type="entry name" value="ATP-guanido_PTrfase_cat"/>
</dbReference>
<feature type="binding site" evidence="8">
    <location>
        <position position="283"/>
    </location>
    <ligand>
        <name>ATP</name>
        <dbReference type="ChEBI" id="CHEBI:30616"/>
    </ligand>
</feature>
<proteinExistence type="inferred from homology"/>
<dbReference type="EC" id="2.7.3.3" evidence="2"/>
<dbReference type="GO" id="GO:0005524">
    <property type="term" value="F:ATP binding"/>
    <property type="evidence" value="ECO:0007669"/>
    <property type="project" value="UniProtKB-UniRule"/>
</dbReference>
<feature type="domain" description="Phosphagen kinase C-terminal" evidence="10">
    <location>
        <begin position="164"/>
        <end position="409"/>
    </location>
</feature>
<evidence type="ECO:0000256" key="5">
    <source>
        <dbReference type="ARBA" id="ARBA00022777"/>
    </source>
</evidence>
<keyword evidence="6 8" id="KW-0067">ATP-binding</keyword>
<reference evidence="12" key="1">
    <citation type="submission" date="2022-11" db="UniProtKB">
        <authorList>
            <consortium name="WormBaseParasite"/>
        </authorList>
    </citation>
    <scope>IDENTIFICATION</scope>
</reference>
<dbReference type="Gene3D" id="3.30.590.10">
    <property type="entry name" value="Glutamine synthetase/guanido kinase, catalytic domain"/>
    <property type="match status" value="1"/>
</dbReference>
<evidence type="ECO:0000313" key="12">
    <source>
        <dbReference type="WBParaSite" id="PDA_v2.g26609.t1"/>
    </source>
</evidence>
<dbReference type="GO" id="GO:0046314">
    <property type="term" value="P:phosphocreatine biosynthetic process"/>
    <property type="evidence" value="ECO:0007669"/>
    <property type="project" value="InterPro"/>
</dbReference>
<dbReference type="InterPro" id="IPR036802">
    <property type="entry name" value="ATP-guanido_PTrfase_N_sf"/>
</dbReference>
<name>A0A914Q5I9_9BILA</name>
<evidence type="ECO:0000313" key="11">
    <source>
        <dbReference type="Proteomes" id="UP000887578"/>
    </source>
</evidence>
<dbReference type="PROSITE" id="PS51509">
    <property type="entry name" value="PHOSPHAGEN_KINASE_N"/>
    <property type="match status" value="1"/>
</dbReference>
<feature type="binding site" evidence="8">
    <location>
        <position position="239"/>
    </location>
    <ligand>
        <name>ATP</name>
        <dbReference type="ChEBI" id="CHEBI:30616"/>
    </ligand>
</feature>
<feature type="binding site" evidence="8">
    <location>
        <begin position="167"/>
        <end position="171"/>
    </location>
    <ligand>
        <name>ATP</name>
        <dbReference type="ChEBI" id="CHEBI:30616"/>
    </ligand>
</feature>
<dbReference type="GO" id="GO:0004111">
    <property type="term" value="F:creatine kinase activity"/>
    <property type="evidence" value="ECO:0007669"/>
    <property type="project" value="InterPro"/>
</dbReference>
<dbReference type="PANTHER" id="PTHR11547:SF20">
    <property type="entry name" value="ARGININE KINASE"/>
    <property type="match status" value="1"/>
</dbReference>
<keyword evidence="4 8" id="KW-0547">Nucleotide-binding</keyword>
<evidence type="ECO:0000256" key="8">
    <source>
        <dbReference type="PROSITE-ProRule" id="PRU00843"/>
    </source>
</evidence>
<dbReference type="SUPFAM" id="SSF48034">
    <property type="entry name" value="Guanido kinase N-terminal domain"/>
    <property type="match status" value="1"/>
</dbReference>
<dbReference type="PANTHER" id="PTHR11547">
    <property type="entry name" value="ARGININE OR CREATINE KINASE"/>
    <property type="match status" value="1"/>
</dbReference>
<evidence type="ECO:0000256" key="2">
    <source>
        <dbReference type="ARBA" id="ARBA00012230"/>
    </source>
</evidence>
<keyword evidence="5 8" id="KW-0418">Kinase</keyword>
<dbReference type="Pfam" id="PF00217">
    <property type="entry name" value="ATP-gua_Ptrans"/>
    <property type="match status" value="1"/>
</dbReference>
<evidence type="ECO:0000259" key="10">
    <source>
        <dbReference type="PROSITE" id="PS51510"/>
    </source>
</evidence>
<dbReference type="GO" id="GO:0004054">
    <property type="term" value="F:arginine kinase activity"/>
    <property type="evidence" value="ECO:0007669"/>
    <property type="project" value="UniProtKB-EC"/>
</dbReference>
<dbReference type="Proteomes" id="UP000887578">
    <property type="component" value="Unplaced"/>
</dbReference>
<evidence type="ECO:0000256" key="3">
    <source>
        <dbReference type="ARBA" id="ARBA00022679"/>
    </source>
</evidence>